<evidence type="ECO:0008006" key="2">
    <source>
        <dbReference type="Google" id="ProtNLM"/>
    </source>
</evidence>
<evidence type="ECO:0000313" key="1">
    <source>
        <dbReference type="EMBL" id="XBY62588.1"/>
    </source>
</evidence>
<gene>
    <name evidence="1" type="ORF">ABS648_21915</name>
</gene>
<reference evidence="1" key="1">
    <citation type="submission" date="2023-08" db="EMBL/GenBank/DDBJ databases">
        <title>Increased levels of nutrients transform a symbiont into a lethal pathobiont.</title>
        <authorList>
            <person name="Lachnit T."/>
            <person name="Ulrich L."/>
            <person name="Willmer F.M."/>
            <person name="Hasenbein T."/>
            <person name="Steiner L.X."/>
            <person name="Wolters M."/>
            <person name="Herbst E.M."/>
            <person name="Deines P."/>
        </authorList>
    </citation>
    <scope>NUCLEOTIDE SEQUENCE</scope>
    <source>
        <strain evidence="1">T3</strain>
    </source>
</reference>
<sequence length="183" mass="20775">MTAYLTDSVGAFLAPVGLPCVPGIGIQIPANVVEVSEVLPPPAEGCVWVLEGGKPAQVIDHRGTVFDTKTGEPLEYGVLGELPTGLVSIPRPSALHRWLNGQWQLDEKLKLEQLINLEREWRDMEIRRTDDLVIRHRDELELEESSTLNAEQYRALQVYRLDLRHWPQSPDFPRWEQRPRAPA</sequence>
<dbReference type="EMBL" id="CP158373">
    <property type="protein sequence ID" value="XBY62588.1"/>
    <property type="molecule type" value="Genomic_DNA"/>
</dbReference>
<dbReference type="RefSeq" id="WP_350446721.1">
    <property type="nucleotide sequence ID" value="NZ_CP158373.1"/>
</dbReference>
<name>A0AAU7XX51_9PSED</name>
<proteinExistence type="predicted"/>
<accession>A0AAU7XX51</accession>
<protein>
    <recommendedName>
        <fullName evidence="2">Phage tail protein</fullName>
    </recommendedName>
</protein>
<organism evidence="1">
    <name type="scientific">Pseudomonas solani</name>
    <dbReference type="NCBI Taxonomy" id="2731552"/>
    <lineage>
        <taxon>Bacteria</taxon>
        <taxon>Pseudomonadati</taxon>
        <taxon>Pseudomonadota</taxon>
        <taxon>Gammaproteobacteria</taxon>
        <taxon>Pseudomonadales</taxon>
        <taxon>Pseudomonadaceae</taxon>
        <taxon>Pseudomonas</taxon>
    </lineage>
</organism>
<dbReference type="AlphaFoldDB" id="A0AAU7XX51"/>